<comment type="caution">
    <text evidence="5">The sequence shown here is derived from an EMBL/GenBank/DDBJ whole genome shotgun (WGS) entry which is preliminary data.</text>
</comment>
<dbReference type="AlphaFoldDB" id="A0A6D2KGG4"/>
<evidence type="ECO:0000256" key="2">
    <source>
        <dbReference type="ARBA" id="ARBA00023004"/>
    </source>
</evidence>
<protein>
    <recommendedName>
        <fullName evidence="4">Fe2OG dioxygenase domain-containing protein</fullName>
    </recommendedName>
</protein>
<evidence type="ECO:0000313" key="5">
    <source>
        <dbReference type="EMBL" id="CAA7052167.1"/>
    </source>
</evidence>
<keyword evidence="1 3" id="KW-0479">Metal-binding</keyword>
<name>A0A6D2KGG4_9BRAS</name>
<dbReference type="PANTHER" id="PTHR47991">
    <property type="entry name" value="OXOGLUTARATE/IRON-DEPENDENT DIOXYGENASE"/>
    <property type="match status" value="1"/>
</dbReference>
<dbReference type="OrthoDB" id="288590at2759"/>
<evidence type="ECO:0000259" key="4">
    <source>
        <dbReference type="PROSITE" id="PS51471"/>
    </source>
</evidence>
<dbReference type="InterPro" id="IPR005123">
    <property type="entry name" value="Oxoglu/Fe-dep_dioxygenase_dom"/>
</dbReference>
<gene>
    <name evidence="5" type="ORF">MERR_LOCUS39402</name>
</gene>
<dbReference type="InterPro" id="IPR027443">
    <property type="entry name" value="IPNS-like_sf"/>
</dbReference>
<feature type="domain" description="Fe2OG dioxygenase" evidence="4">
    <location>
        <begin position="44"/>
        <end position="145"/>
    </location>
</feature>
<evidence type="ECO:0000313" key="6">
    <source>
        <dbReference type="Proteomes" id="UP000467841"/>
    </source>
</evidence>
<keyword evidence="2 3" id="KW-0408">Iron</keyword>
<comment type="similarity">
    <text evidence="3">Belongs to the iron/ascorbate-dependent oxidoreductase family.</text>
</comment>
<evidence type="ECO:0000256" key="3">
    <source>
        <dbReference type="RuleBase" id="RU003682"/>
    </source>
</evidence>
<dbReference type="Proteomes" id="UP000467841">
    <property type="component" value="Unassembled WGS sequence"/>
</dbReference>
<dbReference type="InterPro" id="IPR044861">
    <property type="entry name" value="IPNS-like_FE2OG_OXY"/>
</dbReference>
<keyword evidence="6" id="KW-1185">Reference proteome</keyword>
<dbReference type="GO" id="GO:0046872">
    <property type="term" value="F:metal ion binding"/>
    <property type="evidence" value="ECO:0007669"/>
    <property type="project" value="UniProtKB-KW"/>
</dbReference>
<proteinExistence type="inferred from homology"/>
<sequence>MCRELTEEYGEEVTKLCERLVETLSESLGLEPNRLMKAFGGEDKVEAALRANYYPKCPQPQLTLGLSSHSDPGCITVVFPDEKVAGLQVRRGDGWVTVKSVPNALIVNIGDQVQILSNGIYKSVEHQVIVNSGMDRVSLALFYNPRSDVSIGPVRELLSENQPALYKPIRFDEYRLLIRQKGPCGKNQVDSLLQADDTSQI</sequence>
<evidence type="ECO:0000256" key="1">
    <source>
        <dbReference type="ARBA" id="ARBA00022723"/>
    </source>
</evidence>
<dbReference type="InterPro" id="IPR050295">
    <property type="entry name" value="Plant_2OG-oxidoreductases"/>
</dbReference>
<dbReference type="GO" id="GO:0016491">
    <property type="term" value="F:oxidoreductase activity"/>
    <property type="evidence" value="ECO:0007669"/>
    <property type="project" value="UniProtKB-KW"/>
</dbReference>
<accession>A0A6D2KGG4</accession>
<organism evidence="5 6">
    <name type="scientific">Microthlaspi erraticum</name>
    <dbReference type="NCBI Taxonomy" id="1685480"/>
    <lineage>
        <taxon>Eukaryota</taxon>
        <taxon>Viridiplantae</taxon>
        <taxon>Streptophyta</taxon>
        <taxon>Embryophyta</taxon>
        <taxon>Tracheophyta</taxon>
        <taxon>Spermatophyta</taxon>
        <taxon>Magnoliopsida</taxon>
        <taxon>eudicotyledons</taxon>
        <taxon>Gunneridae</taxon>
        <taxon>Pentapetalae</taxon>
        <taxon>rosids</taxon>
        <taxon>malvids</taxon>
        <taxon>Brassicales</taxon>
        <taxon>Brassicaceae</taxon>
        <taxon>Coluteocarpeae</taxon>
        <taxon>Microthlaspi</taxon>
    </lineage>
</organism>
<keyword evidence="3" id="KW-0560">Oxidoreductase</keyword>
<dbReference type="Pfam" id="PF03171">
    <property type="entry name" value="2OG-FeII_Oxy"/>
    <property type="match status" value="1"/>
</dbReference>
<dbReference type="EMBL" id="CACVBM020001496">
    <property type="protein sequence ID" value="CAA7052167.1"/>
    <property type="molecule type" value="Genomic_DNA"/>
</dbReference>
<dbReference type="PROSITE" id="PS51471">
    <property type="entry name" value="FE2OG_OXY"/>
    <property type="match status" value="1"/>
</dbReference>
<dbReference type="Gene3D" id="2.60.120.330">
    <property type="entry name" value="B-lactam Antibiotic, Isopenicillin N Synthase, Chain"/>
    <property type="match status" value="1"/>
</dbReference>
<dbReference type="SUPFAM" id="SSF51197">
    <property type="entry name" value="Clavaminate synthase-like"/>
    <property type="match status" value="1"/>
</dbReference>
<reference evidence="5" key="1">
    <citation type="submission" date="2020-01" db="EMBL/GenBank/DDBJ databases">
        <authorList>
            <person name="Mishra B."/>
        </authorList>
    </citation>
    <scope>NUCLEOTIDE SEQUENCE [LARGE SCALE GENOMIC DNA]</scope>
</reference>